<dbReference type="Gene3D" id="2.130.10.30">
    <property type="entry name" value="Regulator of chromosome condensation 1/beta-lactamase-inhibitor protein II"/>
    <property type="match status" value="1"/>
</dbReference>
<evidence type="ECO:0000256" key="4">
    <source>
        <dbReference type="SAM" id="MobiDB-lite"/>
    </source>
</evidence>
<protein>
    <recommendedName>
        <fullName evidence="5">RCC1-like domain-containing protein</fullName>
    </recommendedName>
</protein>
<feature type="repeat" description="RCC1" evidence="3">
    <location>
        <begin position="227"/>
        <end position="283"/>
    </location>
</feature>
<gene>
    <name evidence="6" type="ORF">EW146_g7277</name>
</gene>
<feature type="repeat" description="RCC1" evidence="3">
    <location>
        <begin position="337"/>
        <end position="398"/>
    </location>
</feature>
<dbReference type="PANTHER" id="PTHR45982:SF1">
    <property type="entry name" value="REGULATOR OF CHROMOSOME CONDENSATION"/>
    <property type="match status" value="1"/>
</dbReference>
<dbReference type="InterPro" id="IPR058923">
    <property type="entry name" value="RCC1-like_dom"/>
</dbReference>
<dbReference type="InterPro" id="IPR000408">
    <property type="entry name" value="Reg_chr_condens"/>
</dbReference>
<dbReference type="Pfam" id="PF00415">
    <property type="entry name" value="RCC1"/>
    <property type="match status" value="1"/>
</dbReference>
<evidence type="ECO:0000256" key="3">
    <source>
        <dbReference type="PROSITE-ProRule" id="PRU00235"/>
    </source>
</evidence>
<feature type="repeat" description="RCC1" evidence="3">
    <location>
        <begin position="170"/>
        <end position="226"/>
    </location>
</feature>
<accession>A0A4S4LL80</accession>
<evidence type="ECO:0000313" key="6">
    <source>
        <dbReference type="EMBL" id="THH12886.1"/>
    </source>
</evidence>
<organism evidence="6 7">
    <name type="scientific">Bondarzewia mesenterica</name>
    <dbReference type="NCBI Taxonomy" id="1095465"/>
    <lineage>
        <taxon>Eukaryota</taxon>
        <taxon>Fungi</taxon>
        <taxon>Dikarya</taxon>
        <taxon>Basidiomycota</taxon>
        <taxon>Agaricomycotina</taxon>
        <taxon>Agaricomycetes</taxon>
        <taxon>Russulales</taxon>
        <taxon>Bondarzewiaceae</taxon>
        <taxon>Bondarzewia</taxon>
    </lineage>
</organism>
<dbReference type="PANTHER" id="PTHR45982">
    <property type="entry name" value="REGULATOR OF CHROMOSOME CONDENSATION"/>
    <property type="match status" value="1"/>
</dbReference>
<dbReference type="AlphaFoldDB" id="A0A4S4LL80"/>
<dbReference type="PROSITE" id="PS00625">
    <property type="entry name" value="RCC1_1"/>
    <property type="match status" value="1"/>
</dbReference>
<feature type="repeat" description="RCC1" evidence="3">
    <location>
        <begin position="284"/>
        <end position="336"/>
    </location>
</feature>
<evidence type="ECO:0000259" key="5">
    <source>
        <dbReference type="Pfam" id="PF25390"/>
    </source>
</evidence>
<dbReference type="PROSITE" id="PS50012">
    <property type="entry name" value="RCC1_3"/>
    <property type="match status" value="6"/>
</dbReference>
<keyword evidence="7" id="KW-1185">Reference proteome</keyword>
<reference evidence="6 7" key="1">
    <citation type="submission" date="2019-02" db="EMBL/GenBank/DDBJ databases">
        <title>Genome sequencing of the rare red list fungi Bondarzewia mesenterica.</title>
        <authorList>
            <person name="Buettner E."/>
            <person name="Kellner H."/>
        </authorList>
    </citation>
    <scope>NUCLEOTIDE SEQUENCE [LARGE SCALE GENOMIC DNA]</scope>
    <source>
        <strain evidence="6 7">DSM 108281</strain>
    </source>
</reference>
<dbReference type="OrthoDB" id="61110at2759"/>
<feature type="domain" description="RCC1-like" evidence="5">
    <location>
        <begin position="171"/>
        <end position="542"/>
    </location>
</feature>
<feature type="compositionally biased region" description="Polar residues" evidence="4">
    <location>
        <begin position="22"/>
        <end position="36"/>
    </location>
</feature>
<evidence type="ECO:0000313" key="7">
    <source>
        <dbReference type="Proteomes" id="UP000310158"/>
    </source>
</evidence>
<dbReference type="EMBL" id="SGPL01000406">
    <property type="protein sequence ID" value="THH12886.1"/>
    <property type="molecule type" value="Genomic_DNA"/>
</dbReference>
<feature type="compositionally biased region" description="Basic residues" evidence="4">
    <location>
        <begin position="1"/>
        <end position="11"/>
    </location>
</feature>
<dbReference type="GO" id="GO:0005737">
    <property type="term" value="C:cytoplasm"/>
    <property type="evidence" value="ECO:0007669"/>
    <property type="project" value="TreeGrafter"/>
</dbReference>
<dbReference type="SUPFAM" id="SSF50985">
    <property type="entry name" value="RCC1/BLIP-II"/>
    <property type="match status" value="2"/>
</dbReference>
<evidence type="ECO:0000256" key="2">
    <source>
        <dbReference type="ARBA" id="ARBA00022737"/>
    </source>
</evidence>
<sequence>MANARTSRRRKAATDDDAIPSTGRSRVLTRQRTTMAPRSKKRAASPEPLTQPSKRARSARQSKDYINPTPSPITRIASGKRGHLFVHGDSLGGQLGLGPDVQSLARPKLHTVVQALVESQSMGLHGIVQVAAGGMHSLLLDSNGQVSTASSHYFRTVFSLLIRARDAYVLQVWSFGDNDELALGRKTEGESREELETRPERVSGLDRFRITFIAASDCLSVALSDQGELFAWGAFRSEGPLGFDGIRGHAMKVLEPTALPTFAKTPISSVACGNHHVLALTRSGLVYTWGNGVRSQLGRKIMERRVANGLRPEPLRLRDIVLVSAGSYHSFAVDKTGVVYSWGLNQMRQTGISDERGGEQERILMPTPVDALHPNKHEGARYGAVAVPNRGRLGLSEDHPAMTDIVERHQEELDALRRANAVKAGRALQDEPIPRLIADSLVREPVRIAFPPPPTDEDSCLDIPPYASGFSSTKIIGISCGERYNLAFNDCGILYSWGEGTSQQLGLGDAIEEALTPTRVRSKTLKGFDIVSVSAGGQHVLAV</sequence>
<feature type="repeat" description="RCC1" evidence="3">
    <location>
        <begin position="82"/>
        <end position="143"/>
    </location>
</feature>
<proteinExistence type="predicted"/>
<evidence type="ECO:0000256" key="1">
    <source>
        <dbReference type="ARBA" id="ARBA00022658"/>
    </source>
</evidence>
<dbReference type="GO" id="GO:0005085">
    <property type="term" value="F:guanyl-nucleotide exchange factor activity"/>
    <property type="evidence" value="ECO:0007669"/>
    <property type="project" value="TreeGrafter"/>
</dbReference>
<dbReference type="Pfam" id="PF25390">
    <property type="entry name" value="WD40_RLD"/>
    <property type="match status" value="1"/>
</dbReference>
<feature type="region of interest" description="Disordered" evidence="4">
    <location>
        <begin position="1"/>
        <end position="72"/>
    </location>
</feature>
<dbReference type="InterPro" id="IPR009091">
    <property type="entry name" value="RCC1/BLIP-II"/>
</dbReference>
<name>A0A4S4LL80_9AGAM</name>
<feature type="repeat" description="RCC1" evidence="3">
    <location>
        <begin position="492"/>
        <end position="543"/>
    </location>
</feature>
<dbReference type="PROSITE" id="PS00626">
    <property type="entry name" value="RCC1_2"/>
    <property type="match status" value="2"/>
</dbReference>
<dbReference type="InterPro" id="IPR051553">
    <property type="entry name" value="Ran_GTPase-activating"/>
</dbReference>
<dbReference type="PRINTS" id="PR00633">
    <property type="entry name" value="RCCNDNSATION"/>
</dbReference>
<keyword evidence="2" id="KW-0677">Repeat</keyword>
<comment type="caution">
    <text evidence="6">The sequence shown here is derived from an EMBL/GenBank/DDBJ whole genome shotgun (WGS) entry which is preliminary data.</text>
</comment>
<keyword evidence="1" id="KW-0344">Guanine-nucleotide releasing factor</keyword>
<dbReference type="Proteomes" id="UP000310158">
    <property type="component" value="Unassembled WGS sequence"/>
</dbReference>